<dbReference type="OrthoDB" id="47172at2759"/>
<organism evidence="1 2">
    <name type="scientific">Symbiodinium pilosum</name>
    <name type="common">Dinoflagellate</name>
    <dbReference type="NCBI Taxonomy" id="2952"/>
    <lineage>
        <taxon>Eukaryota</taxon>
        <taxon>Sar</taxon>
        <taxon>Alveolata</taxon>
        <taxon>Dinophyceae</taxon>
        <taxon>Suessiales</taxon>
        <taxon>Symbiodiniaceae</taxon>
        <taxon>Symbiodinium</taxon>
    </lineage>
</organism>
<feature type="non-terminal residue" evidence="1">
    <location>
        <position position="1"/>
    </location>
</feature>
<evidence type="ECO:0000313" key="1">
    <source>
        <dbReference type="EMBL" id="CAE7327570.1"/>
    </source>
</evidence>
<feature type="non-terminal residue" evidence="1">
    <location>
        <position position="121"/>
    </location>
</feature>
<proteinExistence type="predicted"/>
<accession>A0A812NZH1</accession>
<keyword evidence="2" id="KW-1185">Reference proteome</keyword>
<name>A0A812NZH1_SYMPI</name>
<reference evidence="1" key="1">
    <citation type="submission" date="2021-02" db="EMBL/GenBank/DDBJ databases">
        <authorList>
            <person name="Dougan E. K."/>
            <person name="Rhodes N."/>
            <person name="Thang M."/>
            <person name="Chan C."/>
        </authorList>
    </citation>
    <scope>NUCLEOTIDE SEQUENCE</scope>
</reference>
<dbReference type="EMBL" id="CAJNIZ010011991">
    <property type="protein sequence ID" value="CAE7327570.1"/>
    <property type="molecule type" value="Genomic_DNA"/>
</dbReference>
<dbReference type="Proteomes" id="UP000649617">
    <property type="component" value="Unassembled WGS sequence"/>
</dbReference>
<sequence>DAYNQTTDGVLKAMHQMRSLEDYVKDLPVDAELIAKGKRESDLYKDQIADYIYPVMVSAQEFQETACPALFREGRRVLTRLLHFAADGRENGPSFQKMFPVLFVAPSGSRAIPLHQHGPYN</sequence>
<dbReference type="AlphaFoldDB" id="A0A812NZH1"/>
<comment type="caution">
    <text evidence="1">The sequence shown here is derived from an EMBL/GenBank/DDBJ whole genome shotgun (WGS) entry which is preliminary data.</text>
</comment>
<gene>
    <name evidence="1" type="ORF">SPIL2461_LOCUS7579</name>
</gene>
<protein>
    <submittedName>
        <fullName evidence="1">Uncharacterized protein</fullName>
    </submittedName>
</protein>
<evidence type="ECO:0000313" key="2">
    <source>
        <dbReference type="Proteomes" id="UP000649617"/>
    </source>
</evidence>